<reference evidence="4 5" key="1">
    <citation type="submission" date="2023-06" db="EMBL/GenBank/DDBJ databases">
        <title>Roseiconus lacunae JC819 isolated from Gulf of Mannar region, Tamil Nadu.</title>
        <authorList>
            <person name="Pk S."/>
            <person name="Ch S."/>
            <person name="Ch V.R."/>
        </authorList>
    </citation>
    <scope>NUCLEOTIDE SEQUENCE [LARGE SCALE GENOMIC DNA]</scope>
    <source>
        <strain evidence="4 5">JC819</strain>
    </source>
</reference>
<dbReference type="PANTHER" id="PTHR23416">
    <property type="entry name" value="SIALIC ACID SYNTHASE-RELATED"/>
    <property type="match status" value="1"/>
</dbReference>
<dbReference type="Proteomes" id="UP001239462">
    <property type="component" value="Unassembled WGS sequence"/>
</dbReference>
<gene>
    <name evidence="4" type="ORF">QTN89_26030</name>
</gene>
<dbReference type="SUPFAM" id="SSF51161">
    <property type="entry name" value="Trimeric LpxA-like enzymes"/>
    <property type="match status" value="1"/>
</dbReference>
<keyword evidence="3" id="KW-0012">Acyltransferase</keyword>
<dbReference type="InterPro" id="IPR018357">
    <property type="entry name" value="Hexapep_transf_CS"/>
</dbReference>
<dbReference type="InterPro" id="IPR011004">
    <property type="entry name" value="Trimer_LpxA-like_sf"/>
</dbReference>
<proteinExistence type="predicted"/>
<dbReference type="PROSITE" id="PS00101">
    <property type="entry name" value="HEXAPEP_TRANSFERASES"/>
    <property type="match status" value="1"/>
</dbReference>
<organism evidence="4 5">
    <name type="scientific">Roseiconus lacunae</name>
    <dbReference type="NCBI Taxonomy" id="2605694"/>
    <lineage>
        <taxon>Bacteria</taxon>
        <taxon>Pseudomonadati</taxon>
        <taxon>Planctomycetota</taxon>
        <taxon>Planctomycetia</taxon>
        <taxon>Pirellulales</taxon>
        <taxon>Pirellulaceae</taxon>
        <taxon>Roseiconus</taxon>
    </lineage>
</organism>
<evidence type="ECO:0000256" key="1">
    <source>
        <dbReference type="ARBA" id="ARBA00022679"/>
    </source>
</evidence>
<dbReference type="Gene3D" id="2.160.10.10">
    <property type="entry name" value="Hexapeptide repeat proteins"/>
    <property type="match status" value="1"/>
</dbReference>
<dbReference type="Pfam" id="PF00132">
    <property type="entry name" value="Hexapep"/>
    <property type="match status" value="1"/>
</dbReference>
<dbReference type="RefSeq" id="WP_160149602.1">
    <property type="nucleotide sequence ID" value="NZ_CP141221.1"/>
</dbReference>
<comment type="caution">
    <text evidence="4">The sequence shown here is derived from an EMBL/GenBank/DDBJ whole genome shotgun (WGS) entry which is preliminary data.</text>
</comment>
<dbReference type="EMBL" id="JASZZN010000028">
    <property type="protein sequence ID" value="MDM4018939.1"/>
    <property type="molecule type" value="Genomic_DNA"/>
</dbReference>
<name>A0ABT7PR05_9BACT</name>
<evidence type="ECO:0000313" key="5">
    <source>
        <dbReference type="Proteomes" id="UP001239462"/>
    </source>
</evidence>
<sequence>MGLLTYLVANRCRPRFGSYQWLRYWVKRIRLSRELVVQVLRQARFARRCDSFGKRNALSSMSVSGSMKRLSIGNDCALGKINIQLHNHVTIGNAVVANDGVHIITGSHDIHDGTWPLISNPVVVEDYAWLATGSVVLPGVTVGRGAVVGAFAVVAKSIPPLAIAVGNPARVVGYRKVSEFEYRPNRLYALFEAWIGPQQRKETTASPPTAIEGVCLGSNPLAESHSHLHS</sequence>
<evidence type="ECO:0000256" key="3">
    <source>
        <dbReference type="ARBA" id="ARBA00023315"/>
    </source>
</evidence>
<keyword evidence="2" id="KW-0677">Repeat</keyword>
<evidence type="ECO:0000256" key="2">
    <source>
        <dbReference type="ARBA" id="ARBA00022737"/>
    </source>
</evidence>
<accession>A0ABT7PR05</accession>
<dbReference type="InterPro" id="IPR051159">
    <property type="entry name" value="Hexapeptide_acetyltransf"/>
</dbReference>
<keyword evidence="1" id="KW-0808">Transferase</keyword>
<keyword evidence="5" id="KW-1185">Reference proteome</keyword>
<protein>
    <recommendedName>
        <fullName evidence="6">Acyltransferase</fullName>
    </recommendedName>
</protein>
<evidence type="ECO:0000313" key="4">
    <source>
        <dbReference type="EMBL" id="MDM4018939.1"/>
    </source>
</evidence>
<dbReference type="InterPro" id="IPR001451">
    <property type="entry name" value="Hexapep"/>
</dbReference>
<evidence type="ECO:0008006" key="6">
    <source>
        <dbReference type="Google" id="ProtNLM"/>
    </source>
</evidence>